<feature type="transmembrane region" description="Helical" evidence="6">
    <location>
        <begin position="28"/>
        <end position="51"/>
    </location>
</feature>
<dbReference type="InterPro" id="IPR032816">
    <property type="entry name" value="VTT_dom"/>
</dbReference>
<evidence type="ECO:0000256" key="2">
    <source>
        <dbReference type="ARBA" id="ARBA00022475"/>
    </source>
</evidence>
<keyword evidence="3 6" id="KW-0812">Transmembrane</keyword>
<sequence>MTAAVVASPIPSAPIAVAAGVAYGHGLGTALVAIGAELGALLAFLIARWLGRDALRQWFGDKLDLGLLGSQNALMLTVFTSRLMPFVSFDMVSYAAGLTRLQFWRFALATLAGLLPASFVLAHLGSQITETATGGTSLAVIGLGLLTGAPLIWLAWKRKMPVGSSDHELSQINATGPSGPKLLENGGNPK</sequence>
<dbReference type="AlphaFoldDB" id="A0AA90Z546"/>
<accession>A0AA90Z546</accession>
<evidence type="ECO:0000256" key="5">
    <source>
        <dbReference type="ARBA" id="ARBA00023136"/>
    </source>
</evidence>
<evidence type="ECO:0000256" key="4">
    <source>
        <dbReference type="ARBA" id="ARBA00022989"/>
    </source>
</evidence>
<evidence type="ECO:0000313" key="10">
    <source>
        <dbReference type="Proteomes" id="UP000597886"/>
    </source>
</evidence>
<keyword evidence="5 6" id="KW-0472">Membrane</keyword>
<organism evidence="9 10">
    <name type="scientific">Ruegeria atlantica</name>
    <dbReference type="NCBI Taxonomy" id="81569"/>
    <lineage>
        <taxon>Bacteria</taxon>
        <taxon>Pseudomonadati</taxon>
        <taxon>Pseudomonadota</taxon>
        <taxon>Alphaproteobacteria</taxon>
        <taxon>Rhodobacterales</taxon>
        <taxon>Roseobacteraceae</taxon>
        <taxon>Ruegeria</taxon>
    </lineage>
</organism>
<dbReference type="Proteomes" id="UP000597886">
    <property type="component" value="Unassembled WGS sequence"/>
</dbReference>
<dbReference type="PANTHER" id="PTHR12677">
    <property type="entry name" value="GOLGI APPARATUS MEMBRANE PROTEIN TVP38-RELATED"/>
    <property type="match status" value="1"/>
</dbReference>
<feature type="domain" description="VTT" evidence="8">
    <location>
        <begin position="10"/>
        <end position="127"/>
    </location>
</feature>
<reference evidence="9" key="1">
    <citation type="submission" date="2019-12" db="EMBL/GenBank/DDBJ databases">
        <title>Ruegeria JWLKs population differentiation of coral mucus and skeleton niches.</title>
        <authorList>
            <person name="Luo D."/>
        </authorList>
    </citation>
    <scope>NUCLEOTIDE SEQUENCE</scope>
    <source>
        <strain evidence="9">HKCCD6181</strain>
    </source>
</reference>
<proteinExistence type="inferred from homology"/>
<dbReference type="Pfam" id="PF09335">
    <property type="entry name" value="VTT_dom"/>
    <property type="match status" value="1"/>
</dbReference>
<evidence type="ECO:0000256" key="3">
    <source>
        <dbReference type="ARBA" id="ARBA00022692"/>
    </source>
</evidence>
<comment type="similarity">
    <text evidence="6">Belongs to the TVP38/TMEM64 family.</text>
</comment>
<evidence type="ECO:0000259" key="8">
    <source>
        <dbReference type="Pfam" id="PF09335"/>
    </source>
</evidence>
<dbReference type="EMBL" id="WVRA01000010">
    <property type="protein sequence ID" value="NOE20436.1"/>
    <property type="molecule type" value="Genomic_DNA"/>
</dbReference>
<feature type="transmembrane region" description="Helical" evidence="6">
    <location>
        <begin position="136"/>
        <end position="156"/>
    </location>
</feature>
<evidence type="ECO:0000256" key="1">
    <source>
        <dbReference type="ARBA" id="ARBA00004651"/>
    </source>
</evidence>
<comment type="caution">
    <text evidence="6">Lacks conserved residue(s) required for the propagation of feature annotation.</text>
</comment>
<comment type="caution">
    <text evidence="9">The sequence shown here is derived from an EMBL/GenBank/DDBJ whole genome shotgun (WGS) entry which is preliminary data.</text>
</comment>
<feature type="transmembrane region" description="Helical" evidence="6">
    <location>
        <begin position="63"/>
        <end position="83"/>
    </location>
</feature>
<evidence type="ECO:0000313" key="9">
    <source>
        <dbReference type="EMBL" id="NOE20436.1"/>
    </source>
</evidence>
<dbReference type="InterPro" id="IPR015414">
    <property type="entry name" value="TMEM64"/>
</dbReference>
<feature type="transmembrane region" description="Helical" evidence="6">
    <location>
        <begin position="103"/>
        <end position="124"/>
    </location>
</feature>
<evidence type="ECO:0000256" key="6">
    <source>
        <dbReference type="RuleBase" id="RU366058"/>
    </source>
</evidence>
<dbReference type="GO" id="GO:0005886">
    <property type="term" value="C:plasma membrane"/>
    <property type="evidence" value="ECO:0007669"/>
    <property type="project" value="UniProtKB-SubCell"/>
</dbReference>
<keyword evidence="4 6" id="KW-1133">Transmembrane helix</keyword>
<comment type="subcellular location">
    <subcellularLocation>
        <location evidence="1 6">Cell membrane</location>
        <topology evidence="1 6">Multi-pass membrane protein</topology>
    </subcellularLocation>
</comment>
<keyword evidence="2 6" id="KW-1003">Cell membrane</keyword>
<evidence type="ECO:0000256" key="7">
    <source>
        <dbReference type="SAM" id="MobiDB-lite"/>
    </source>
</evidence>
<feature type="region of interest" description="Disordered" evidence="7">
    <location>
        <begin position="167"/>
        <end position="190"/>
    </location>
</feature>
<name>A0AA90Z546_9RHOB</name>
<dbReference type="PANTHER" id="PTHR12677:SF59">
    <property type="entry name" value="GOLGI APPARATUS MEMBRANE PROTEIN TVP38-RELATED"/>
    <property type="match status" value="1"/>
</dbReference>
<gene>
    <name evidence="9" type="ORF">GS634_20105</name>
</gene>
<protein>
    <recommendedName>
        <fullName evidence="6">TVP38/TMEM64 family membrane protein</fullName>
    </recommendedName>
</protein>